<accession>A0A497YSZ4</accession>
<gene>
    <name evidence="1" type="ORF">DFR62_0256</name>
</gene>
<dbReference type="AlphaFoldDB" id="A0A497YSZ4"/>
<evidence type="ECO:0000313" key="2">
    <source>
        <dbReference type="Proteomes" id="UP000280791"/>
    </source>
</evidence>
<comment type="caution">
    <text evidence="1">The sequence shown here is derived from an EMBL/GenBank/DDBJ whole genome shotgun (WGS) entry which is preliminary data.</text>
</comment>
<name>A0A497YSZ4_9BACL</name>
<evidence type="ECO:0008006" key="3">
    <source>
        <dbReference type="Google" id="ProtNLM"/>
    </source>
</evidence>
<sequence>MTYKFHTRLDLINGGNIFRQDDKITLGYIARNSNGEAIDFSGKEIMGTIYNRRAGIMFEAEASFDAESQKIIFTITQMLDHGTFEIEFVVTDPGNANYRVVVPSDEYSGRLDIKPSSANIEVTGVRMVTVEQLRSEQQAAQTAYESSVDGKLQDYQTDFTTYKEEVEEVLDAHQRQIIDEFSGFKDSVTKGKVFGTVDDRFEDLEKDSFFPAKNILPKDGFLNNSGWSANFSTLNADGDGWIVTGDGTATFPNVYAGSRITGNKYYSRALVTVLDIVPKLELIVGAVKNKTIFDPVVNQEYSLLGVETAPTTSTLASIQIGLNFNTSSDSLGKRFKVRKRLSLNLTQAFGAGNEPTVEEMDSLLAFYPESWFDGTVNLAENKKFVKFLLNQVRGKANKHQEGWITPTLLNGWTGEVKYRKNQFGVLEVYLKGVSGGALAKPLFNLIASHRPPFFKHFPILTNYVIGRGWIETGGNFVIYSSANTDVHGDLQFYI</sequence>
<reference evidence="1 2" key="1">
    <citation type="submission" date="2018-10" db="EMBL/GenBank/DDBJ databases">
        <title>Genomic Encyclopedia of Type Strains, Phase IV (KMG-IV): sequencing the most valuable type-strain genomes for metagenomic binning, comparative biology and taxonomic classification.</title>
        <authorList>
            <person name="Goeker M."/>
        </authorList>
    </citation>
    <scope>NUCLEOTIDE SEQUENCE [LARGE SCALE GENOMIC DNA]</scope>
    <source>
        <strain evidence="1 2">DSM 20549</strain>
    </source>
</reference>
<protein>
    <recommendedName>
        <fullName evidence="3">BppU N-terminal domain-containing protein</fullName>
    </recommendedName>
</protein>
<dbReference type="OrthoDB" id="2667186at2"/>
<evidence type="ECO:0000313" key="1">
    <source>
        <dbReference type="EMBL" id="RLJ90114.1"/>
    </source>
</evidence>
<dbReference type="RefSeq" id="WP_121297674.1">
    <property type="nucleotide sequence ID" value="NZ_QBEW01000043.1"/>
</dbReference>
<organism evidence="1 2">
    <name type="scientific">Planococcus citreus</name>
    <dbReference type="NCBI Taxonomy" id="1373"/>
    <lineage>
        <taxon>Bacteria</taxon>
        <taxon>Bacillati</taxon>
        <taxon>Bacillota</taxon>
        <taxon>Bacilli</taxon>
        <taxon>Bacillales</taxon>
        <taxon>Caryophanaceae</taxon>
        <taxon>Planococcus</taxon>
    </lineage>
</organism>
<dbReference type="EMBL" id="RCCP01000001">
    <property type="protein sequence ID" value="RLJ90114.1"/>
    <property type="molecule type" value="Genomic_DNA"/>
</dbReference>
<proteinExistence type="predicted"/>
<keyword evidence="2" id="KW-1185">Reference proteome</keyword>
<dbReference type="Proteomes" id="UP000280791">
    <property type="component" value="Unassembled WGS sequence"/>
</dbReference>